<organism evidence="2 3">
    <name type="scientific">Pyrenophora tritici-repentis</name>
    <dbReference type="NCBI Taxonomy" id="45151"/>
    <lineage>
        <taxon>Eukaryota</taxon>
        <taxon>Fungi</taxon>
        <taxon>Dikarya</taxon>
        <taxon>Ascomycota</taxon>
        <taxon>Pezizomycotina</taxon>
        <taxon>Dothideomycetes</taxon>
        <taxon>Pleosporomycetidae</taxon>
        <taxon>Pleosporales</taxon>
        <taxon>Pleosporineae</taxon>
        <taxon>Pleosporaceae</taxon>
        <taxon>Pyrenophora</taxon>
    </lineage>
</organism>
<feature type="region of interest" description="Disordered" evidence="1">
    <location>
        <begin position="47"/>
        <end position="88"/>
    </location>
</feature>
<feature type="compositionally biased region" description="Low complexity" evidence="1">
    <location>
        <begin position="160"/>
        <end position="179"/>
    </location>
</feature>
<accession>A0A922SXG2</accession>
<dbReference type="OrthoDB" id="10658514at2759"/>
<feature type="region of interest" description="Disordered" evidence="1">
    <location>
        <begin position="233"/>
        <end position="314"/>
    </location>
</feature>
<feature type="region of interest" description="Disordered" evidence="1">
    <location>
        <begin position="160"/>
        <end position="208"/>
    </location>
</feature>
<comment type="caution">
    <text evidence="2">The sequence shown here is derived from an EMBL/GenBank/DDBJ whole genome shotgun (WGS) entry which is preliminary data.</text>
</comment>
<feature type="compositionally biased region" description="Polar residues" evidence="1">
    <location>
        <begin position="47"/>
        <end position="56"/>
    </location>
</feature>
<feature type="compositionally biased region" description="Low complexity" evidence="1">
    <location>
        <begin position="247"/>
        <end position="266"/>
    </location>
</feature>
<name>A0A922SXG2_9PLEO</name>
<proteinExistence type="predicted"/>
<feature type="compositionally biased region" description="Pro residues" evidence="1">
    <location>
        <begin position="234"/>
        <end position="246"/>
    </location>
</feature>
<feature type="compositionally biased region" description="Low complexity" evidence="1">
    <location>
        <begin position="296"/>
        <end position="308"/>
    </location>
</feature>
<evidence type="ECO:0000313" key="2">
    <source>
        <dbReference type="EMBL" id="KAI1510582.1"/>
    </source>
</evidence>
<reference evidence="3" key="1">
    <citation type="journal article" date="2022" name="Microb. Genom.">
        <title>A global pangenome for the wheat fungal pathogen Pyrenophora tritici-repentis and prediction of effector protein structural homology.</title>
        <authorList>
            <person name="Moolhuijzen P.M."/>
            <person name="See P.T."/>
            <person name="Shi G."/>
            <person name="Powell H.R."/>
            <person name="Cockram J."/>
            <person name="Jorgensen L.N."/>
            <person name="Benslimane H."/>
            <person name="Strelkov S.E."/>
            <person name="Turner J."/>
            <person name="Liu Z."/>
            <person name="Moffat C.S."/>
        </authorList>
    </citation>
    <scope>NUCLEOTIDE SEQUENCE [LARGE SCALE GENOMIC DNA]</scope>
</reference>
<sequence>MPSKTTTLAAFTALPTTPSAQQMDANILALLTRSINIPLPAVVQNTPPAKLQSASIASRKRQPTSNTPPTQVWSAPVVNSKRQRTEREGCGVAMDYSGLGEETETETEAEVELEIEVEAQDTETKGQKSLILRLNEKKPRVYETSRSVLAVEREGEAAFTADTTTTTTTTTAGPALAPTRSSRRKIASKPKGKTKSKTPEDRGSVGAAPEDGITLLLAAAQLSPAARQATAIPAPVPAPVPDPAPAPSATASSATAPATALARAPGPRNPCNTRATRSAALPTLAFQNLYPPPEPTSTRRPTTTTPKNTPLPPAISHTAKAYAAFFPGEPGFYEVEDWKGKMVWDNVGRKWAVRQEGDVYVRRYLGYIEHRRVKLVREEIMGGGRVRRGRG</sequence>
<feature type="compositionally biased region" description="Basic residues" evidence="1">
    <location>
        <begin position="181"/>
        <end position="196"/>
    </location>
</feature>
<protein>
    <submittedName>
        <fullName evidence="2">Uncharacterized protein</fullName>
    </submittedName>
</protein>
<evidence type="ECO:0000313" key="3">
    <source>
        <dbReference type="Proteomes" id="UP000249757"/>
    </source>
</evidence>
<keyword evidence="3" id="KW-1185">Reference proteome</keyword>
<gene>
    <name evidence="2" type="ORF">Ptr86124_010387</name>
</gene>
<evidence type="ECO:0000256" key="1">
    <source>
        <dbReference type="SAM" id="MobiDB-lite"/>
    </source>
</evidence>
<dbReference type="Proteomes" id="UP000249757">
    <property type="component" value="Unassembled WGS sequence"/>
</dbReference>
<dbReference type="EMBL" id="NRDI02000016">
    <property type="protein sequence ID" value="KAI1510582.1"/>
    <property type="molecule type" value="Genomic_DNA"/>
</dbReference>
<feature type="compositionally biased region" description="Polar residues" evidence="1">
    <location>
        <begin position="63"/>
        <end position="73"/>
    </location>
</feature>
<dbReference type="AlphaFoldDB" id="A0A922SXG2"/>